<organism evidence="1 2">
    <name type="scientific">Psittacicella hinzii</name>
    <dbReference type="NCBI Taxonomy" id="2028575"/>
    <lineage>
        <taxon>Bacteria</taxon>
        <taxon>Pseudomonadati</taxon>
        <taxon>Pseudomonadota</taxon>
        <taxon>Gammaproteobacteria</taxon>
        <taxon>Pasteurellales</taxon>
        <taxon>Psittacicellaceae</taxon>
        <taxon>Psittacicella</taxon>
    </lineage>
</organism>
<evidence type="ECO:0000313" key="1">
    <source>
        <dbReference type="EMBL" id="RIY32069.1"/>
    </source>
</evidence>
<name>A0A3A1Y439_9GAMM</name>
<protein>
    <submittedName>
        <fullName evidence="1">Uncharacterized protein</fullName>
    </submittedName>
</protein>
<dbReference type="AlphaFoldDB" id="A0A3A1Y439"/>
<comment type="caution">
    <text evidence="1">The sequence shown here is derived from an EMBL/GenBank/DDBJ whole genome shotgun (WGS) entry which is preliminary data.</text>
</comment>
<keyword evidence="2" id="KW-1185">Reference proteome</keyword>
<gene>
    <name evidence="1" type="ORF">CKF54_05625</name>
</gene>
<accession>A0A3A1Y439</accession>
<reference evidence="1 2" key="1">
    <citation type="submission" date="2017-08" db="EMBL/GenBank/DDBJ databases">
        <title>Reclassification of Bisgaard taxon 37 and 44.</title>
        <authorList>
            <person name="Christensen H."/>
        </authorList>
    </citation>
    <scope>NUCLEOTIDE SEQUENCE [LARGE SCALE GENOMIC DNA]</scope>
    <source>
        <strain evidence="1 2">B96_3</strain>
    </source>
</reference>
<sequence>MKETTKRQSTAANNRLQKLAQTLNTDYPFLPFQFELQDNYDLCTQEGKLQFLTDIEAYNQKVMAYFADQVQIIKSTYEDLVKSVSKERSELFSTLVIVEIREEYTINHLRRLIYDRDFLRNYNRPIRTFRNYMFEALANLGTSPEFTSVFVQLNLPSTTRGIYAIEGEFKFRFKEFVRSYYKYTAQLDKYSKEADLLHQEVRDLVNDLIEEMNSYYSKEEIHEVHDYVADEVTAAYNNWKNILVLFGDHYQENKPGILAIQTNGVLAELQDFIKYAKKAEIIDDALIKQVIGEYTPPSE</sequence>
<proteinExistence type="predicted"/>
<evidence type="ECO:0000313" key="2">
    <source>
        <dbReference type="Proteomes" id="UP000265691"/>
    </source>
</evidence>
<dbReference type="RefSeq" id="WP_119525389.1">
    <property type="nucleotide sequence ID" value="NZ_NRHC01000070.1"/>
</dbReference>
<dbReference type="EMBL" id="NRHC01000070">
    <property type="protein sequence ID" value="RIY32069.1"/>
    <property type="molecule type" value="Genomic_DNA"/>
</dbReference>
<dbReference type="Proteomes" id="UP000265691">
    <property type="component" value="Unassembled WGS sequence"/>
</dbReference>